<proteinExistence type="predicted"/>
<dbReference type="AlphaFoldDB" id="A0A8I2ZAQ7"/>
<sequence length="124" mass="13214">MTPDAPQVSQPTIRLGTNASNQIIGCGLRETLLFAKGTTTAPATPRTTTLHERGDWETLRLVVAQNNRTGPRLSSDNAVDYEVVFGDGRIANASVTMVEDLFGVLNDSGSALGLVTCSDKRLLP</sequence>
<dbReference type="Proteomes" id="UP000689129">
    <property type="component" value="Unassembled WGS sequence"/>
</dbReference>
<dbReference type="EMBL" id="JAEMWZ010000321">
    <property type="protein sequence ID" value="KAG7125068.1"/>
    <property type="molecule type" value="Genomic_DNA"/>
</dbReference>
<accession>A0A8I2ZAQ7</accession>
<evidence type="ECO:0000313" key="2">
    <source>
        <dbReference type="Proteomes" id="UP000689129"/>
    </source>
</evidence>
<comment type="caution">
    <text evidence="1">The sequence shown here is derived from an EMBL/GenBank/DDBJ whole genome shotgun (WGS) entry which is preliminary data.</text>
</comment>
<evidence type="ECO:0000313" key="1">
    <source>
        <dbReference type="EMBL" id="KAG7125068.1"/>
    </source>
</evidence>
<reference evidence="1" key="1">
    <citation type="journal article" date="2021" name="Mol. Plant Pathol.">
        <title>A 20-kb lineage-specific genomic region tames virulence in pathogenic amphidiploid Verticillium longisporum.</title>
        <authorList>
            <person name="Harting R."/>
            <person name="Starke J."/>
            <person name="Kusch H."/>
            <person name="Poggeler S."/>
            <person name="Maurus I."/>
            <person name="Schluter R."/>
            <person name="Landesfeind M."/>
            <person name="Bulla I."/>
            <person name="Nowrousian M."/>
            <person name="de Jonge R."/>
            <person name="Stahlhut G."/>
            <person name="Hoff K.J."/>
            <person name="Asshauer K.P."/>
            <person name="Thurmer A."/>
            <person name="Stanke M."/>
            <person name="Daniel R."/>
            <person name="Morgenstern B."/>
            <person name="Thomma B.P.H.J."/>
            <person name="Kronstad J.W."/>
            <person name="Braus-Stromeyer S.A."/>
            <person name="Braus G.H."/>
        </authorList>
    </citation>
    <scope>NUCLEOTIDE SEQUENCE</scope>
    <source>
        <strain evidence="1">Vl32</strain>
    </source>
</reference>
<organism evidence="1 2">
    <name type="scientific">Verticillium longisporum</name>
    <name type="common">Verticillium dahliae var. longisporum</name>
    <dbReference type="NCBI Taxonomy" id="100787"/>
    <lineage>
        <taxon>Eukaryota</taxon>
        <taxon>Fungi</taxon>
        <taxon>Dikarya</taxon>
        <taxon>Ascomycota</taxon>
        <taxon>Pezizomycotina</taxon>
        <taxon>Sordariomycetes</taxon>
        <taxon>Hypocreomycetidae</taxon>
        <taxon>Glomerellales</taxon>
        <taxon>Plectosphaerellaceae</taxon>
        <taxon>Verticillium</taxon>
    </lineage>
</organism>
<name>A0A8I2ZAQ7_VERLO</name>
<protein>
    <submittedName>
        <fullName evidence="1">Uncharacterized protein</fullName>
    </submittedName>
</protein>
<gene>
    <name evidence="1" type="ORF">HYQ45_013407</name>
</gene>